<evidence type="ECO:0000313" key="3">
    <source>
        <dbReference type="EMBL" id="MFD2207065.1"/>
    </source>
</evidence>
<feature type="domain" description="Xaa-Pro dipeptidyl-peptidase C-terminal" evidence="2">
    <location>
        <begin position="302"/>
        <end position="546"/>
    </location>
</feature>
<protein>
    <submittedName>
        <fullName evidence="3">CocE/NonD family hydrolase</fullName>
    </submittedName>
</protein>
<comment type="caution">
    <text evidence="3">The sequence shown here is derived from an EMBL/GenBank/DDBJ whole genome shotgun (WGS) entry which is preliminary data.</text>
</comment>
<dbReference type="SUPFAM" id="SSF53474">
    <property type="entry name" value="alpha/beta-Hydrolases"/>
    <property type="match status" value="1"/>
</dbReference>
<dbReference type="Proteomes" id="UP001597294">
    <property type="component" value="Unassembled WGS sequence"/>
</dbReference>
<dbReference type="InterPro" id="IPR013736">
    <property type="entry name" value="Xaa-Pro_dipept_C"/>
</dbReference>
<dbReference type="InterPro" id="IPR008979">
    <property type="entry name" value="Galactose-bd-like_sf"/>
</dbReference>
<organism evidence="3 4">
    <name type="scientific">Kiloniella antarctica</name>
    <dbReference type="NCBI Taxonomy" id="1550907"/>
    <lineage>
        <taxon>Bacteria</taxon>
        <taxon>Pseudomonadati</taxon>
        <taxon>Pseudomonadota</taxon>
        <taxon>Alphaproteobacteria</taxon>
        <taxon>Rhodospirillales</taxon>
        <taxon>Kiloniellaceae</taxon>
        <taxon>Kiloniella</taxon>
    </lineage>
</organism>
<dbReference type="InterPro" id="IPR005674">
    <property type="entry name" value="CocE/Ser_esterase"/>
</dbReference>
<name>A0ABW5BQN2_9PROT</name>
<proteinExistence type="predicted"/>
<gene>
    <name evidence="3" type="ORF">ACFSKO_15665</name>
</gene>
<dbReference type="SMART" id="SM00939">
    <property type="entry name" value="PepX_C"/>
    <property type="match status" value="1"/>
</dbReference>
<dbReference type="Pfam" id="PF02129">
    <property type="entry name" value="Peptidase_S15"/>
    <property type="match status" value="1"/>
</dbReference>
<keyword evidence="1 3" id="KW-0378">Hydrolase</keyword>
<dbReference type="PANTHER" id="PTHR43056:SF10">
    <property type="entry name" value="COCE_NOND FAMILY, PUTATIVE (AFU_ORTHOLOGUE AFUA_7G00600)-RELATED"/>
    <property type="match status" value="1"/>
</dbReference>
<dbReference type="SUPFAM" id="SSF49785">
    <property type="entry name" value="Galactose-binding domain-like"/>
    <property type="match status" value="1"/>
</dbReference>
<dbReference type="InterPro" id="IPR000383">
    <property type="entry name" value="Xaa-Pro-like_dom"/>
</dbReference>
<dbReference type="Pfam" id="PF08530">
    <property type="entry name" value="PepX_C"/>
    <property type="match status" value="1"/>
</dbReference>
<keyword evidence="4" id="KW-1185">Reference proteome</keyword>
<dbReference type="Gene3D" id="3.40.50.1820">
    <property type="entry name" value="alpha/beta hydrolase"/>
    <property type="match status" value="1"/>
</dbReference>
<dbReference type="NCBIfam" id="TIGR00976">
    <property type="entry name" value="CocE_NonD"/>
    <property type="match status" value="1"/>
</dbReference>
<dbReference type="RefSeq" id="WP_380253326.1">
    <property type="nucleotide sequence ID" value="NZ_JBHUII010000010.1"/>
</dbReference>
<dbReference type="InterPro" id="IPR050585">
    <property type="entry name" value="Xaa-Pro_dipeptidyl-ppase/CocE"/>
</dbReference>
<dbReference type="Gene3D" id="1.10.3020.10">
    <property type="entry name" value="alpha-amino acid ester hydrolase ( Helical cap domain)"/>
    <property type="match status" value="1"/>
</dbReference>
<dbReference type="PANTHER" id="PTHR43056">
    <property type="entry name" value="PEPTIDASE S9 PROLYL OLIGOPEPTIDASE"/>
    <property type="match status" value="1"/>
</dbReference>
<accession>A0ABW5BQN2</accession>
<dbReference type="EMBL" id="JBHUII010000010">
    <property type="protein sequence ID" value="MFD2207065.1"/>
    <property type="molecule type" value="Genomic_DNA"/>
</dbReference>
<dbReference type="InterPro" id="IPR029058">
    <property type="entry name" value="AB_hydrolase_fold"/>
</dbReference>
<sequence length="687" mass="78192">MSSRNTRDPQIIQRDGYVEWDNIWIPLADGRQLSARVWLPECADENKGTLTSVPAIFEYLPYRKRDGTAPRDESTYPVFARAGYAGVRVDICGTGESDGVFDEEYSPRELSDGVEVINWIAAQIWCNGNLGMMGISWGGFNGLQIAAMRPEPLKAVISIGSTTDRYNCDIHYKNGCQLNSHLSWSGVMQCYAYRAPDPLLVGERWRDMWLERLEGSKLILDEWLNHQRFDDFWKQGSIGQNYNDIEIPCLVISGWADAYKNAPPDAAANLPGVAKAINGPWVHKYPHFAYPHPRADFHKEALRWWDRWLKDEENGAEDLPDYRAYISENVRPSIWREFEQGRWVKEQQWPSTNISDQKWFLNADYHLSREAGTARELSICSPEDTGTQCGEVFSLKPDSETPGDQRLDDAGSLVFETETLSEALEILGRAKLSLNVSIDAPLGNLAVRLIDVHPDGVSHRVSFGVLNLAHRDGNASPEKMIPDQSEEITIVLDEAGYRFLPGHRIRVSISTAYWPLIMPSPYHVTARILFGKDAVLTLPVRNVSTSDNKDEIDMPRPDNLDPLPHYKQISPPSVDRWVRKGLSSNETQYNVIEDSGETEIPEHGLRHRYLSSGNWTINTQTPEGASGRSRWTCWMSRGDEWSIRLETEVRIILKADCFEISGDMKAFDDENQIFKRTFEKAIRRDHM</sequence>
<evidence type="ECO:0000313" key="4">
    <source>
        <dbReference type="Proteomes" id="UP001597294"/>
    </source>
</evidence>
<dbReference type="GO" id="GO:0016787">
    <property type="term" value="F:hydrolase activity"/>
    <property type="evidence" value="ECO:0007669"/>
    <property type="project" value="UniProtKB-KW"/>
</dbReference>
<evidence type="ECO:0000256" key="1">
    <source>
        <dbReference type="ARBA" id="ARBA00022801"/>
    </source>
</evidence>
<reference evidence="4" key="1">
    <citation type="journal article" date="2019" name="Int. J. Syst. Evol. Microbiol.">
        <title>The Global Catalogue of Microorganisms (GCM) 10K type strain sequencing project: providing services to taxonomists for standard genome sequencing and annotation.</title>
        <authorList>
            <consortium name="The Broad Institute Genomics Platform"/>
            <consortium name="The Broad Institute Genome Sequencing Center for Infectious Disease"/>
            <person name="Wu L."/>
            <person name="Ma J."/>
        </authorList>
    </citation>
    <scope>NUCLEOTIDE SEQUENCE [LARGE SCALE GENOMIC DNA]</scope>
    <source>
        <strain evidence="4">CGMCC 4.7192</strain>
    </source>
</reference>
<dbReference type="Gene3D" id="2.60.120.260">
    <property type="entry name" value="Galactose-binding domain-like"/>
    <property type="match status" value="1"/>
</dbReference>
<evidence type="ECO:0000259" key="2">
    <source>
        <dbReference type="SMART" id="SM00939"/>
    </source>
</evidence>